<keyword evidence="2" id="KW-1185">Reference proteome</keyword>
<evidence type="ECO:0000313" key="2">
    <source>
        <dbReference type="Proteomes" id="UP000261082"/>
    </source>
</evidence>
<name>A0A3E1Q8F8_9FLAO</name>
<proteinExistence type="predicted"/>
<protein>
    <submittedName>
        <fullName evidence="1">DUF5063 domain-containing protein</fullName>
    </submittedName>
</protein>
<gene>
    <name evidence="1" type="ORF">DZ858_14405</name>
</gene>
<comment type="caution">
    <text evidence="1">The sequence shown here is derived from an EMBL/GenBank/DDBJ whole genome shotgun (WGS) entry which is preliminary data.</text>
</comment>
<dbReference type="InterPro" id="IPR032025">
    <property type="entry name" value="DUF5063"/>
</dbReference>
<dbReference type="AlphaFoldDB" id="A0A3E1Q8F8"/>
<reference evidence="1 2" key="1">
    <citation type="journal article" date="2007" name="Int. J. Syst. Evol. Microbiol.">
        <title>Marixanthomonas ophiurae gen. nov., sp. nov., a marine bacterium of the family Flavobacteriaceae isolated from a deep-sea brittle star.</title>
        <authorList>
            <person name="Romanenko L.A."/>
            <person name="Uchino M."/>
            <person name="Frolova G.M."/>
            <person name="Mikhailov V.V."/>
        </authorList>
    </citation>
    <scope>NUCLEOTIDE SEQUENCE [LARGE SCALE GENOMIC DNA]</scope>
    <source>
        <strain evidence="1 2">KMM 3046</strain>
    </source>
</reference>
<evidence type="ECO:0000313" key="1">
    <source>
        <dbReference type="EMBL" id="RFN58408.1"/>
    </source>
</evidence>
<dbReference type="Gene3D" id="1.20.120.1550">
    <property type="entry name" value="Protein of unknown function DUF5063"/>
    <property type="match status" value="1"/>
</dbReference>
<accession>A0A3E1Q8F8</accession>
<dbReference type="Pfam" id="PF16702">
    <property type="entry name" value="DUF5063"/>
    <property type="match status" value="1"/>
</dbReference>
<dbReference type="OrthoDB" id="982068at2"/>
<sequence>MSELRKLIDQITEFGINPKVELTDKTDVLKKLLVGIYFEYLNAEFEFDETDYEEEPEFDYKKIREVVKLNFPDFDWYSMVLDSNKMEPNIETGCGDELDDLTDIIKDLLAVKWRMENTSMNDALWHFDFSMRTHSEQHLVDLLKRLKDRNG</sequence>
<dbReference type="InterPro" id="IPR038312">
    <property type="entry name" value="DUF5063_sf"/>
</dbReference>
<dbReference type="Proteomes" id="UP000261082">
    <property type="component" value="Unassembled WGS sequence"/>
</dbReference>
<dbReference type="EMBL" id="QVID01000002">
    <property type="protein sequence ID" value="RFN58408.1"/>
    <property type="molecule type" value="Genomic_DNA"/>
</dbReference>
<organism evidence="1 2">
    <name type="scientific">Marixanthomonas ophiurae</name>
    <dbReference type="NCBI Taxonomy" id="387659"/>
    <lineage>
        <taxon>Bacteria</taxon>
        <taxon>Pseudomonadati</taxon>
        <taxon>Bacteroidota</taxon>
        <taxon>Flavobacteriia</taxon>
        <taxon>Flavobacteriales</taxon>
        <taxon>Flavobacteriaceae</taxon>
        <taxon>Marixanthomonas</taxon>
    </lineage>
</organism>
<dbReference type="RefSeq" id="WP_117160355.1">
    <property type="nucleotide sequence ID" value="NZ_QVID01000002.1"/>
</dbReference>